<dbReference type="InterPro" id="IPR020471">
    <property type="entry name" value="AKR"/>
</dbReference>
<dbReference type="InterPro" id="IPR036812">
    <property type="entry name" value="NAD(P)_OxRdtase_dom_sf"/>
</dbReference>
<dbReference type="GO" id="GO:0016491">
    <property type="term" value="F:oxidoreductase activity"/>
    <property type="evidence" value="ECO:0007669"/>
    <property type="project" value="UniProtKB-KW"/>
</dbReference>
<evidence type="ECO:0000313" key="5">
    <source>
        <dbReference type="EMBL" id="KAF2205477.1"/>
    </source>
</evidence>
<organism evidence="5 6">
    <name type="scientific">Delitschia confertaspora ATCC 74209</name>
    <dbReference type="NCBI Taxonomy" id="1513339"/>
    <lineage>
        <taxon>Eukaryota</taxon>
        <taxon>Fungi</taxon>
        <taxon>Dikarya</taxon>
        <taxon>Ascomycota</taxon>
        <taxon>Pezizomycotina</taxon>
        <taxon>Dothideomycetes</taxon>
        <taxon>Pleosporomycetidae</taxon>
        <taxon>Pleosporales</taxon>
        <taxon>Delitschiaceae</taxon>
        <taxon>Delitschia</taxon>
    </lineage>
</organism>
<protein>
    <submittedName>
        <fullName evidence="5">Aldo/keto reductase</fullName>
    </submittedName>
</protein>
<sequence>MSSIFGSIPQPKSLLEYHRVLCPKAGVRVSPLCLGGMNFGDAWEEALGKVDKKTAFDMLNYFFDNGGNFIDTSNNYQYEQSEKWIGEWMASRKNRDQIVLATKFTTCYPAPESNIRIKANYAGNHTKSLVLSVEDSLKKLQTDYIDLLYVHWWEFTTGVEELMQSLNHLIARGKVLYIGASDTPAWVVSKANEYARNHALRPFSVYQGRYNCADRDLEREVLPMVRSEGMALCPWGSLGGGLFKTEEQRKVTGGRNMGGPSEKHIRISKKLEEIAKKKNTIITSVALAYVIRKQPYVFPIVGGRKVEHLKGNIEALSLELSDEEVDEIEKESGFEIGFPMSFIFEFGGGTYNTRMTSADVGLLKFSAKLDSPPNQQAIRPHGLGK</sequence>
<evidence type="ECO:0000256" key="1">
    <source>
        <dbReference type="ARBA" id="ARBA00022857"/>
    </source>
</evidence>
<gene>
    <name evidence="5" type="ORF">GQ43DRAFT_436997</name>
</gene>
<evidence type="ECO:0000256" key="2">
    <source>
        <dbReference type="ARBA" id="ARBA00023002"/>
    </source>
</evidence>
<dbReference type="PRINTS" id="PR00069">
    <property type="entry name" value="ALDKETRDTASE"/>
</dbReference>
<evidence type="ECO:0000259" key="4">
    <source>
        <dbReference type="Pfam" id="PF00248"/>
    </source>
</evidence>
<name>A0A9P4MWU1_9PLEO</name>
<reference evidence="5" key="1">
    <citation type="journal article" date="2020" name="Stud. Mycol.">
        <title>101 Dothideomycetes genomes: a test case for predicting lifestyles and emergence of pathogens.</title>
        <authorList>
            <person name="Haridas S."/>
            <person name="Albert R."/>
            <person name="Binder M."/>
            <person name="Bloem J."/>
            <person name="Labutti K."/>
            <person name="Salamov A."/>
            <person name="Andreopoulos B."/>
            <person name="Baker S."/>
            <person name="Barry K."/>
            <person name="Bills G."/>
            <person name="Bluhm B."/>
            <person name="Cannon C."/>
            <person name="Castanera R."/>
            <person name="Culley D."/>
            <person name="Daum C."/>
            <person name="Ezra D."/>
            <person name="Gonzalez J."/>
            <person name="Henrissat B."/>
            <person name="Kuo A."/>
            <person name="Liang C."/>
            <person name="Lipzen A."/>
            <person name="Lutzoni F."/>
            <person name="Magnuson J."/>
            <person name="Mondo S."/>
            <person name="Nolan M."/>
            <person name="Ohm R."/>
            <person name="Pangilinan J."/>
            <person name="Park H.-J."/>
            <person name="Ramirez L."/>
            <person name="Alfaro M."/>
            <person name="Sun H."/>
            <person name="Tritt A."/>
            <person name="Yoshinaga Y."/>
            <person name="Zwiers L.-H."/>
            <person name="Turgeon B."/>
            <person name="Goodwin S."/>
            <person name="Spatafora J."/>
            <person name="Crous P."/>
            <person name="Grigoriev I."/>
        </authorList>
    </citation>
    <scope>NUCLEOTIDE SEQUENCE</scope>
    <source>
        <strain evidence="5">ATCC 74209</strain>
    </source>
</reference>
<dbReference type="OrthoDB" id="48988at2759"/>
<evidence type="ECO:0000313" key="6">
    <source>
        <dbReference type="Proteomes" id="UP000799536"/>
    </source>
</evidence>
<accession>A0A9P4MWU1</accession>
<dbReference type="Gene3D" id="3.20.20.100">
    <property type="entry name" value="NADP-dependent oxidoreductase domain"/>
    <property type="match status" value="1"/>
</dbReference>
<evidence type="ECO:0000256" key="3">
    <source>
        <dbReference type="ARBA" id="ARBA00038157"/>
    </source>
</evidence>
<comment type="caution">
    <text evidence="5">The sequence shown here is derived from an EMBL/GenBank/DDBJ whole genome shotgun (WGS) entry which is preliminary data.</text>
</comment>
<dbReference type="AlphaFoldDB" id="A0A9P4MWU1"/>
<feature type="domain" description="NADP-dependent oxidoreductase" evidence="4">
    <location>
        <begin position="31"/>
        <end position="330"/>
    </location>
</feature>
<keyword evidence="6" id="KW-1185">Reference proteome</keyword>
<comment type="similarity">
    <text evidence="3">Belongs to the aldo/keto reductase family. Aldo/keto reductase 2 subfamily.</text>
</comment>
<dbReference type="Pfam" id="PF00248">
    <property type="entry name" value="Aldo_ket_red"/>
    <property type="match status" value="1"/>
</dbReference>
<dbReference type="InterPro" id="IPR050523">
    <property type="entry name" value="AKR_Detox_Biosynth"/>
</dbReference>
<dbReference type="EMBL" id="ML993855">
    <property type="protein sequence ID" value="KAF2205477.1"/>
    <property type="molecule type" value="Genomic_DNA"/>
</dbReference>
<dbReference type="Proteomes" id="UP000799536">
    <property type="component" value="Unassembled WGS sequence"/>
</dbReference>
<keyword evidence="2" id="KW-0560">Oxidoreductase</keyword>
<dbReference type="SUPFAM" id="SSF51430">
    <property type="entry name" value="NAD(P)-linked oxidoreductase"/>
    <property type="match status" value="1"/>
</dbReference>
<keyword evidence="1" id="KW-0521">NADP</keyword>
<dbReference type="PANTHER" id="PTHR43364">
    <property type="entry name" value="NADH-SPECIFIC METHYLGLYOXAL REDUCTASE-RELATED"/>
    <property type="match status" value="1"/>
</dbReference>
<proteinExistence type="inferred from homology"/>
<dbReference type="PANTHER" id="PTHR43364:SF7">
    <property type="entry name" value="NADP-DEPENDENT OXIDOREDUCTASE DOMAIN-CONTAINING PROTEIN-RELATED"/>
    <property type="match status" value="1"/>
</dbReference>
<dbReference type="InterPro" id="IPR023210">
    <property type="entry name" value="NADP_OxRdtase_dom"/>
</dbReference>